<evidence type="ECO:0000256" key="1">
    <source>
        <dbReference type="SAM" id="SignalP"/>
    </source>
</evidence>
<dbReference type="Pfam" id="PF09982">
    <property type="entry name" value="LpxR"/>
    <property type="match status" value="1"/>
</dbReference>
<evidence type="ECO:0000313" key="2">
    <source>
        <dbReference type="EMBL" id="MBB4021102.1"/>
    </source>
</evidence>
<evidence type="ECO:0000313" key="3">
    <source>
        <dbReference type="Proteomes" id="UP000585681"/>
    </source>
</evidence>
<feature type="signal peptide" evidence="1">
    <location>
        <begin position="1"/>
        <end position="21"/>
    </location>
</feature>
<name>A0A840CAL3_9RHOB</name>
<dbReference type="AlphaFoldDB" id="A0A840CAL3"/>
<dbReference type="Gene3D" id="2.40.128.140">
    <property type="entry name" value="Outer membrane protein"/>
    <property type="match status" value="1"/>
</dbReference>
<keyword evidence="1" id="KW-0732">Signal</keyword>
<accession>A0A840CAL3</accession>
<keyword evidence="3" id="KW-1185">Reference proteome</keyword>
<evidence type="ECO:0008006" key="4">
    <source>
        <dbReference type="Google" id="ProtNLM"/>
    </source>
</evidence>
<comment type="caution">
    <text evidence="2">The sequence shown here is derived from an EMBL/GenBank/DDBJ whole genome shotgun (WGS) entry which is preliminary data.</text>
</comment>
<proteinExistence type="predicted"/>
<dbReference type="EMBL" id="JACIEQ010000001">
    <property type="protein sequence ID" value="MBB4021102.1"/>
    <property type="molecule type" value="Genomic_DNA"/>
</dbReference>
<reference evidence="2" key="1">
    <citation type="submission" date="2020-08" db="EMBL/GenBank/DDBJ databases">
        <title>Genomic Encyclopedia of Type Strains, Phase IV (KMG-IV): sequencing the most valuable type-strain genomes for metagenomic binning, comparative biology and taxonomic classification.</title>
        <authorList>
            <person name="Goeker M."/>
        </authorList>
    </citation>
    <scope>NUCLEOTIDE SEQUENCE [LARGE SCALE GENOMIC DNA]</scope>
    <source>
        <strain evidence="2">DSM 105040</strain>
    </source>
</reference>
<feature type="chain" id="PRO_5032967103" description="Lipid A deacylase LpxR family protein" evidence="1">
    <location>
        <begin position="22"/>
        <end position="303"/>
    </location>
</feature>
<organism evidence="2 3">
    <name type="scientific">Actibacterium naphthalenivorans</name>
    <dbReference type="NCBI Taxonomy" id="1614693"/>
    <lineage>
        <taxon>Bacteria</taxon>
        <taxon>Pseudomonadati</taxon>
        <taxon>Pseudomonadota</taxon>
        <taxon>Alphaproteobacteria</taxon>
        <taxon>Rhodobacterales</taxon>
        <taxon>Roseobacteraceae</taxon>
        <taxon>Actibacterium</taxon>
    </lineage>
</organism>
<dbReference type="RefSeq" id="WP_037209255.1">
    <property type="nucleotide sequence ID" value="NZ_JACIEQ010000001.1"/>
</dbReference>
<dbReference type="InterPro" id="IPR037107">
    <property type="entry name" value="Put_OMP_sf"/>
</dbReference>
<protein>
    <recommendedName>
        <fullName evidence="4">Lipid A deacylase LpxR family protein</fullName>
    </recommendedName>
</protein>
<dbReference type="Proteomes" id="UP000585681">
    <property type="component" value="Unassembled WGS sequence"/>
</dbReference>
<dbReference type="InterPro" id="IPR018707">
    <property type="entry name" value="LpxR"/>
</dbReference>
<sequence length="303" mass="33159">MKFVIRAALVLALFPFNAGVAQERQTLGYGSIFSNDRLGDGKDRWRSGSYSFSKVTGRSWDGVLPSAMGEILEYRLRAEIFAPESLTNPSPQDRRYAGALSFGLHTHFGRGGTEISYGADLVVTGSQTGIASFQDTIHDWIDEPSPDTAADNQIGNAIYPTISMQAARPFHISQRARMRPFIEAQAGVETFLRIGGDLVIGNVGAGELTLRDVTTGHLYGATYGGNEGVSMVLGADTALMVDSRYLPSHGNVDMSTSRTRLRAGMHWEAARIGIFYGLTWLSEEFDEQSQGQTLGTLNLRYRF</sequence>
<gene>
    <name evidence="2" type="ORF">GGR17_000893</name>
</gene>